<keyword evidence="1" id="KW-0732">Signal</keyword>
<dbReference type="InterPro" id="IPR012334">
    <property type="entry name" value="Pectin_lyas_fold"/>
</dbReference>
<evidence type="ECO:0000259" key="3">
    <source>
        <dbReference type="Pfam" id="PF13229"/>
    </source>
</evidence>
<evidence type="ECO:0000259" key="2">
    <source>
        <dbReference type="Pfam" id="PF12708"/>
    </source>
</evidence>
<dbReference type="InterPro" id="IPR011050">
    <property type="entry name" value="Pectin_lyase_fold/virulence"/>
</dbReference>
<dbReference type="EMBL" id="JAZHFV010000002">
    <property type="protein sequence ID" value="MEX4007411.1"/>
    <property type="molecule type" value="Genomic_DNA"/>
</dbReference>
<dbReference type="InterPro" id="IPR024535">
    <property type="entry name" value="RHGA/B-epi-like_pectate_lyase"/>
</dbReference>
<proteinExistence type="predicted"/>
<reference evidence="4 5" key="1">
    <citation type="submission" date="2024-01" db="EMBL/GenBank/DDBJ databases">
        <title>New evidence supports the origin of RcGTA from prophage.</title>
        <authorList>
            <person name="Xu Y."/>
            <person name="Liu B."/>
            <person name="Chen F."/>
        </authorList>
    </citation>
    <scope>NUCLEOTIDE SEQUENCE [LARGE SCALE GENOMIC DNA]</scope>
    <source>
        <strain evidence="4 5">CBW1107-2</strain>
    </source>
</reference>
<dbReference type="Pfam" id="PF12708">
    <property type="entry name" value="Pect-lyase_RHGA_epim"/>
    <property type="match status" value="1"/>
</dbReference>
<evidence type="ECO:0000313" key="4">
    <source>
        <dbReference type="EMBL" id="MEX4007411.1"/>
    </source>
</evidence>
<dbReference type="Pfam" id="PF13229">
    <property type="entry name" value="Beta_helix"/>
    <property type="match status" value="1"/>
</dbReference>
<dbReference type="InterPro" id="IPR006626">
    <property type="entry name" value="PbH1"/>
</dbReference>
<evidence type="ECO:0000313" key="5">
    <source>
        <dbReference type="Proteomes" id="UP001559025"/>
    </source>
</evidence>
<keyword evidence="5" id="KW-1185">Reference proteome</keyword>
<gene>
    <name evidence="4" type="ORF">V1479_08855</name>
</gene>
<feature type="chain" id="PRO_5047223032" evidence="1">
    <location>
        <begin position="25"/>
        <end position="457"/>
    </location>
</feature>
<sequence length="457" mass="47748">MDRRKFLATGIGLALGGLATRAMASPLSDLTVTAAIRGSINAEEFGVRPGAVDDQSRNFQKMLDAADERGAPVFLPPGDYVVSNIRFPRETRLIGVPGTTRIVYGGGGFLFAAEDASTVDLTGFSIDGANRPLGEQAQALVEMRRVASFTMDRCEVTDSARSAIALERVSGSVERSTITGAAEYALYSVEAGRMRIASNVVADCADGGILVHRWEAAGDGSIVINNRIERIGARSGGTGQYGNGINVFRADNVIVSNNHVADCAFSAIRANSASNVHITGNQCLRSGETAVYSEFSFEGAVISSNIVDGAAVGISIANSNEGGRMAVCNGNIVRNLVDEAPYEAFEAVGFGIGISVEADTAVTGNVIEKAPRYGMMLGWGPFLRNVAATGNVIRMAGEGIAVSVVEGAGSAIVADNIIEAAGRGVVGYRWADPATGDLAGDDETRFAHLRVERNLVS</sequence>
<dbReference type="NCBIfam" id="TIGR03808">
    <property type="entry name" value="RR_plus_rpt_1"/>
    <property type="match status" value="1"/>
</dbReference>
<feature type="domain" description="Rhamnogalacturonase A/B/Epimerase-like pectate lyase" evidence="2">
    <location>
        <begin position="40"/>
        <end position="160"/>
    </location>
</feature>
<dbReference type="NCBIfam" id="TIGR03807">
    <property type="entry name" value="RR_fam_repeat"/>
    <property type="match status" value="1"/>
</dbReference>
<accession>A0ABV3WRW9</accession>
<protein>
    <submittedName>
        <fullName evidence="4">TIGR03808 family TAT-translocated repetitive protein</fullName>
    </submittedName>
</protein>
<dbReference type="InterPro" id="IPR022388">
    <property type="entry name" value="CHP03808"/>
</dbReference>
<dbReference type="Gene3D" id="2.160.20.10">
    <property type="entry name" value="Single-stranded right-handed beta-helix, Pectin lyase-like"/>
    <property type="match status" value="1"/>
</dbReference>
<feature type="signal peptide" evidence="1">
    <location>
        <begin position="1"/>
        <end position="24"/>
    </location>
</feature>
<name>A0ABV3WRW9_9HYPH</name>
<comment type="caution">
    <text evidence="4">The sequence shown here is derived from an EMBL/GenBank/DDBJ whole genome shotgun (WGS) entry which is preliminary data.</text>
</comment>
<dbReference type="InterPro" id="IPR022444">
    <property type="entry name" value="Cofactor-bd_rpt"/>
</dbReference>
<dbReference type="SUPFAM" id="SSF51126">
    <property type="entry name" value="Pectin lyase-like"/>
    <property type="match status" value="1"/>
</dbReference>
<dbReference type="SMART" id="SM00710">
    <property type="entry name" value="PbH1"/>
    <property type="match status" value="6"/>
</dbReference>
<dbReference type="InterPro" id="IPR039448">
    <property type="entry name" value="Beta_helix"/>
</dbReference>
<dbReference type="Proteomes" id="UP001559025">
    <property type="component" value="Unassembled WGS sequence"/>
</dbReference>
<feature type="domain" description="Right handed beta helix" evidence="3">
    <location>
        <begin position="163"/>
        <end position="321"/>
    </location>
</feature>
<organism evidence="4 5">
    <name type="scientific">Neoaquamicrobium sediminum</name>
    <dbReference type="NCBI Taxonomy" id="1849104"/>
    <lineage>
        <taxon>Bacteria</taxon>
        <taxon>Pseudomonadati</taxon>
        <taxon>Pseudomonadota</taxon>
        <taxon>Alphaproteobacteria</taxon>
        <taxon>Hyphomicrobiales</taxon>
        <taxon>Phyllobacteriaceae</taxon>
        <taxon>Neoaquamicrobium</taxon>
    </lineage>
</organism>
<dbReference type="RefSeq" id="WP_368802584.1">
    <property type="nucleotide sequence ID" value="NZ_JAZHFV010000002.1"/>
</dbReference>
<evidence type="ECO:0000256" key="1">
    <source>
        <dbReference type="SAM" id="SignalP"/>
    </source>
</evidence>